<accession>A0ACB8B3Z0</accession>
<evidence type="ECO:0000313" key="2">
    <source>
        <dbReference type="Proteomes" id="UP000790709"/>
    </source>
</evidence>
<keyword evidence="2" id="KW-1185">Reference proteome</keyword>
<organism evidence="1 2">
    <name type="scientific">Leucogyrophana mollusca</name>
    <dbReference type="NCBI Taxonomy" id="85980"/>
    <lineage>
        <taxon>Eukaryota</taxon>
        <taxon>Fungi</taxon>
        <taxon>Dikarya</taxon>
        <taxon>Basidiomycota</taxon>
        <taxon>Agaricomycotina</taxon>
        <taxon>Agaricomycetes</taxon>
        <taxon>Agaricomycetidae</taxon>
        <taxon>Boletales</taxon>
        <taxon>Boletales incertae sedis</taxon>
        <taxon>Leucogyrophana</taxon>
    </lineage>
</organism>
<sequence>MASPDLTSTATPSEGVQRYSTYAKKFSISPITPDPVQWDKDWERCINSPDLEKSSVLLVAKKQGMRLEGLPAAAKEGHLTYARSAVVERQGHVHTFFTSFRAKGGFDTIWLLLEEPDRQKHILNGLQEACSHSFLGEDGRACCPELTVASMTKGRGNGFLRLLELFGATKKSAKEGVPFGLPSEWWERAVDDEAKPLSSDAEFVYELLTLGRNEFICMFILYVSRSTNHDVVNGAKSVDPIMKLMEDKGFANALAEVTQSVRETPIIRCENCEKSADELGSETRFMVCSACKKKLDFSLHYCSQACQRADWGRHKRNCGKQKVSKRLPGTAEDSTWATPSLPDFARDELNHFDAQGKDITTLGFGKSQFPRSAALQLQVSMLEADKPADYFLFTPARAAVRFVIDDPSAKMMFRFFRAEVMSSQEHMAIGPMVQYLIKGMAGSPGLSREIILKQISDEYGVDAEERLKRTEGNAPPGVTFMERIQKSVATMGPRLMNSMK</sequence>
<protein>
    <submittedName>
        <fullName evidence="1">Uncharacterized protein</fullName>
    </submittedName>
</protein>
<proteinExistence type="predicted"/>
<evidence type="ECO:0000313" key="1">
    <source>
        <dbReference type="EMBL" id="KAH7920347.1"/>
    </source>
</evidence>
<gene>
    <name evidence="1" type="ORF">BV22DRAFT_1133144</name>
</gene>
<reference evidence="1" key="1">
    <citation type="journal article" date="2021" name="New Phytol.">
        <title>Evolutionary innovations through gain and loss of genes in the ectomycorrhizal Boletales.</title>
        <authorList>
            <person name="Wu G."/>
            <person name="Miyauchi S."/>
            <person name="Morin E."/>
            <person name="Kuo A."/>
            <person name="Drula E."/>
            <person name="Varga T."/>
            <person name="Kohler A."/>
            <person name="Feng B."/>
            <person name="Cao Y."/>
            <person name="Lipzen A."/>
            <person name="Daum C."/>
            <person name="Hundley H."/>
            <person name="Pangilinan J."/>
            <person name="Johnson J."/>
            <person name="Barry K."/>
            <person name="LaButti K."/>
            <person name="Ng V."/>
            <person name="Ahrendt S."/>
            <person name="Min B."/>
            <person name="Choi I.G."/>
            <person name="Park H."/>
            <person name="Plett J.M."/>
            <person name="Magnuson J."/>
            <person name="Spatafora J.W."/>
            <person name="Nagy L.G."/>
            <person name="Henrissat B."/>
            <person name="Grigoriev I.V."/>
            <person name="Yang Z.L."/>
            <person name="Xu J."/>
            <person name="Martin F.M."/>
        </authorList>
    </citation>
    <scope>NUCLEOTIDE SEQUENCE</scope>
    <source>
        <strain evidence="1">KUC20120723A-06</strain>
    </source>
</reference>
<dbReference type="Proteomes" id="UP000790709">
    <property type="component" value="Unassembled WGS sequence"/>
</dbReference>
<dbReference type="EMBL" id="MU266586">
    <property type="protein sequence ID" value="KAH7920347.1"/>
    <property type="molecule type" value="Genomic_DNA"/>
</dbReference>
<name>A0ACB8B3Z0_9AGAM</name>
<comment type="caution">
    <text evidence="1">The sequence shown here is derived from an EMBL/GenBank/DDBJ whole genome shotgun (WGS) entry which is preliminary data.</text>
</comment>